<protein>
    <submittedName>
        <fullName evidence="5">Rpp20 subunit of nuclear RNase MRP and P-domain-containing protein</fullName>
    </submittedName>
</protein>
<dbReference type="GO" id="GO:0003723">
    <property type="term" value="F:RNA binding"/>
    <property type="evidence" value="ECO:0007669"/>
    <property type="project" value="TreeGrafter"/>
</dbReference>
<dbReference type="Proteomes" id="UP001270362">
    <property type="component" value="Unassembled WGS sequence"/>
</dbReference>
<dbReference type="GO" id="GO:0000172">
    <property type="term" value="C:ribonuclease MRP complex"/>
    <property type="evidence" value="ECO:0007669"/>
    <property type="project" value="InterPro"/>
</dbReference>
<reference evidence="5" key="2">
    <citation type="submission" date="2023-06" db="EMBL/GenBank/DDBJ databases">
        <authorList>
            <consortium name="Lawrence Berkeley National Laboratory"/>
            <person name="Haridas S."/>
            <person name="Hensen N."/>
            <person name="Bonometti L."/>
            <person name="Westerberg I."/>
            <person name="Brannstrom I.O."/>
            <person name="Guillou S."/>
            <person name="Cros-Aarteil S."/>
            <person name="Calhoun S."/>
            <person name="Kuo A."/>
            <person name="Mondo S."/>
            <person name="Pangilinan J."/>
            <person name="Riley R."/>
            <person name="Labutti K."/>
            <person name="Andreopoulos B."/>
            <person name="Lipzen A."/>
            <person name="Chen C."/>
            <person name="Yanf M."/>
            <person name="Daum C."/>
            <person name="Ng V."/>
            <person name="Clum A."/>
            <person name="Steindorff A."/>
            <person name="Ohm R."/>
            <person name="Martin F."/>
            <person name="Silar P."/>
            <person name="Natvig D."/>
            <person name="Lalanne C."/>
            <person name="Gautier V."/>
            <person name="Ament-Velasquez S.L."/>
            <person name="Kruys A."/>
            <person name="Hutchinson M.I."/>
            <person name="Powell A.J."/>
            <person name="Barry K."/>
            <person name="Miller A.N."/>
            <person name="Grigoriev I.V."/>
            <person name="Debuchy R."/>
            <person name="Gladieux P."/>
            <person name="Thoren M.H."/>
            <person name="Johannesson H."/>
        </authorList>
    </citation>
    <scope>NUCLEOTIDE SEQUENCE</scope>
    <source>
        <strain evidence="5">CBS 314.62</strain>
    </source>
</reference>
<reference evidence="5" key="1">
    <citation type="journal article" date="2023" name="Mol. Phylogenet. Evol.">
        <title>Genome-scale phylogeny and comparative genomics of the fungal order Sordariales.</title>
        <authorList>
            <person name="Hensen N."/>
            <person name="Bonometti L."/>
            <person name="Westerberg I."/>
            <person name="Brannstrom I.O."/>
            <person name="Guillou S."/>
            <person name="Cros-Aarteil S."/>
            <person name="Calhoun S."/>
            <person name="Haridas S."/>
            <person name="Kuo A."/>
            <person name="Mondo S."/>
            <person name="Pangilinan J."/>
            <person name="Riley R."/>
            <person name="LaButti K."/>
            <person name="Andreopoulos B."/>
            <person name="Lipzen A."/>
            <person name="Chen C."/>
            <person name="Yan M."/>
            <person name="Daum C."/>
            <person name="Ng V."/>
            <person name="Clum A."/>
            <person name="Steindorff A."/>
            <person name="Ohm R.A."/>
            <person name="Martin F."/>
            <person name="Silar P."/>
            <person name="Natvig D.O."/>
            <person name="Lalanne C."/>
            <person name="Gautier V."/>
            <person name="Ament-Velasquez S.L."/>
            <person name="Kruys A."/>
            <person name="Hutchinson M.I."/>
            <person name="Powell A.J."/>
            <person name="Barry K."/>
            <person name="Miller A.N."/>
            <person name="Grigoriev I.V."/>
            <person name="Debuchy R."/>
            <person name="Gladieux P."/>
            <person name="Hiltunen Thoren M."/>
            <person name="Johannesson H."/>
        </authorList>
    </citation>
    <scope>NUCLEOTIDE SEQUENCE</scope>
    <source>
        <strain evidence="5">CBS 314.62</strain>
    </source>
</reference>
<evidence type="ECO:0000313" key="6">
    <source>
        <dbReference type="Proteomes" id="UP001270362"/>
    </source>
</evidence>
<evidence type="ECO:0000256" key="4">
    <source>
        <dbReference type="SAM" id="MobiDB-lite"/>
    </source>
</evidence>
<keyword evidence="2" id="KW-0819">tRNA processing</keyword>
<accession>A0AAE1CIN6</accession>
<dbReference type="InterPro" id="IPR036882">
    <property type="entry name" value="Alba-like_dom_sf"/>
</dbReference>
<comment type="subcellular location">
    <subcellularLocation>
        <location evidence="1">Nucleus</location>
    </subcellularLocation>
</comment>
<dbReference type="InterPro" id="IPR020241">
    <property type="entry name" value="RNase_P/MRP_Pop7_fungi"/>
</dbReference>
<dbReference type="GO" id="GO:0000294">
    <property type="term" value="P:nuclear-transcribed mRNA catabolic process, RNase MRP-dependent"/>
    <property type="evidence" value="ECO:0007669"/>
    <property type="project" value="TreeGrafter"/>
</dbReference>
<evidence type="ECO:0000256" key="2">
    <source>
        <dbReference type="ARBA" id="ARBA00022694"/>
    </source>
</evidence>
<feature type="region of interest" description="Disordered" evidence="4">
    <location>
        <begin position="1"/>
        <end position="43"/>
    </location>
</feature>
<dbReference type="GO" id="GO:0000171">
    <property type="term" value="F:ribonuclease MRP activity"/>
    <property type="evidence" value="ECO:0007669"/>
    <property type="project" value="TreeGrafter"/>
</dbReference>
<dbReference type="GO" id="GO:0034965">
    <property type="term" value="P:intronic box C/D snoRNA processing"/>
    <property type="evidence" value="ECO:0007669"/>
    <property type="project" value="TreeGrafter"/>
</dbReference>
<dbReference type="EMBL" id="JAULSO010000001">
    <property type="protein sequence ID" value="KAK3695785.1"/>
    <property type="molecule type" value="Genomic_DNA"/>
</dbReference>
<keyword evidence="3" id="KW-0539">Nucleus</keyword>
<evidence type="ECO:0000256" key="1">
    <source>
        <dbReference type="ARBA" id="ARBA00004123"/>
    </source>
</evidence>
<dbReference type="GO" id="GO:0001682">
    <property type="term" value="P:tRNA 5'-leader removal"/>
    <property type="evidence" value="ECO:0007669"/>
    <property type="project" value="InterPro"/>
</dbReference>
<dbReference type="GO" id="GO:0006364">
    <property type="term" value="P:rRNA processing"/>
    <property type="evidence" value="ECO:0007669"/>
    <property type="project" value="TreeGrafter"/>
</dbReference>
<dbReference type="AlphaFoldDB" id="A0AAE1CIN6"/>
<dbReference type="Pfam" id="PF12328">
    <property type="entry name" value="Rpp20"/>
    <property type="match status" value="1"/>
</dbReference>
<dbReference type="PANTHER" id="PTHR28256">
    <property type="entry name" value="RIBONUCLEASES P/MRP PROTEIN SUBUNIT POP7"/>
    <property type="match status" value="1"/>
</dbReference>
<dbReference type="GO" id="GO:0005655">
    <property type="term" value="C:nucleolar ribonuclease P complex"/>
    <property type="evidence" value="ECO:0007669"/>
    <property type="project" value="InterPro"/>
</dbReference>
<dbReference type="GO" id="GO:0004526">
    <property type="term" value="F:ribonuclease P activity"/>
    <property type="evidence" value="ECO:0007669"/>
    <property type="project" value="TreeGrafter"/>
</dbReference>
<dbReference type="Gene3D" id="3.30.110.20">
    <property type="entry name" value="Alba-like domain"/>
    <property type="match status" value="1"/>
</dbReference>
<proteinExistence type="predicted"/>
<dbReference type="PANTHER" id="PTHR28256:SF1">
    <property type="entry name" value="RIBONUCLEASES P_MRP PROTEIN SUBUNIT POP7"/>
    <property type="match status" value="1"/>
</dbReference>
<gene>
    <name evidence="5" type="ORF">B0T22DRAFT_116494</name>
</gene>
<keyword evidence="6" id="KW-1185">Reference proteome</keyword>
<evidence type="ECO:0000256" key="3">
    <source>
        <dbReference type="ARBA" id="ARBA00023242"/>
    </source>
</evidence>
<organism evidence="5 6">
    <name type="scientific">Podospora appendiculata</name>
    <dbReference type="NCBI Taxonomy" id="314037"/>
    <lineage>
        <taxon>Eukaryota</taxon>
        <taxon>Fungi</taxon>
        <taxon>Dikarya</taxon>
        <taxon>Ascomycota</taxon>
        <taxon>Pezizomycotina</taxon>
        <taxon>Sordariomycetes</taxon>
        <taxon>Sordariomycetidae</taxon>
        <taxon>Sordariales</taxon>
        <taxon>Podosporaceae</taxon>
        <taxon>Podospora</taxon>
    </lineage>
</organism>
<evidence type="ECO:0000313" key="5">
    <source>
        <dbReference type="EMBL" id="KAK3695785.1"/>
    </source>
</evidence>
<sequence length="201" mass="22140">MNTTEPTKLPNRPDAKMPPLPKGTRIHKRPLPPPSTLRQSQKSYSRNLPACYDLDGYQMPARASHTHALRVTSSAPFMSLVKRVRKALDSVPQRQKTKGLPLTARIAAMEVQKDGKGQDMVVQDALDDVVLIATGKAIEKAVNVGGFFMRERDLIVALRTRTVSTIDDLAAADEDGDGEVEDGVRVRQVSCLEVGIRWRGT</sequence>
<dbReference type="InterPro" id="IPR014612">
    <property type="entry name" value="Pop7/Rpp20"/>
</dbReference>
<comment type="caution">
    <text evidence="5">The sequence shown here is derived from an EMBL/GenBank/DDBJ whole genome shotgun (WGS) entry which is preliminary data.</text>
</comment>
<name>A0AAE1CIN6_9PEZI</name>